<dbReference type="CDD" id="cd03034">
    <property type="entry name" value="ArsC_ArsC"/>
    <property type="match status" value="1"/>
</dbReference>
<evidence type="ECO:0000313" key="4">
    <source>
        <dbReference type="EMBL" id="MDR6969098.1"/>
    </source>
</evidence>
<sequence>MIQILHNPRCGKSREGLAILEASGKEFEVIKYLENNPSKKQLKEIIRKLNVEPLKLVRQNETIWKENFKNKDLSDDQIIDAMVANPILIERPIVINGNKAIIGRPPLEISTII</sequence>
<protein>
    <submittedName>
        <fullName evidence="4">Arsenate reductase</fullName>
        <ecNumber evidence="4">1.20.4.1</ecNumber>
    </submittedName>
</protein>
<dbReference type="EMBL" id="JAVDVI010000015">
    <property type="protein sequence ID" value="MDR6969098.1"/>
    <property type="molecule type" value="Genomic_DNA"/>
</dbReference>
<accession>A0ABU1TTA3</accession>
<evidence type="ECO:0000256" key="1">
    <source>
        <dbReference type="ARBA" id="ARBA00007198"/>
    </source>
</evidence>
<dbReference type="Gene3D" id="3.40.30.10">
    <property type="entry name" value="Glutaredoxin"/>
    <property type="match status" value="1"/>
</dbReference>
<dbReference type="PROSITE" id="PS51353">
    <property type="entry name" value="ARSC"/>
    <property type="match status" value="1"/>
</dbReference>
<dbReference type="InterPro" id="IPR036249">
    <property type="entry name" value="Thioredoxin-like_sf"/>
</dbReference>
<dbReference type="Proteomes" id="UP001255185">
    <property type="component" value="Unassembled WGS sequence"/>
</dbReference>
<comment type="similarity">
    <text evidence="1 3">Belongs to the ArsC family.</text>
</comment>
<evidence type="ECO:0000256" key="2">
    <source>
        <dbReference type="ARBA" id="ARBA00023002"/>
    </source>
</evidence>
<dbReference type="Pfam" id="PF03960">
    <property type="entry name" value="ArsC"/>
    <property type="match status" value="1"/>
</dbReference>
<dbReference type="SUPFAM" id="SSF52833">
    <property type="entry name" value="Thioredoxin-like"/>
    <property type="match status" value="1"/>
</dbReference>
<comment type="caution">
    <text evidence="4">The sequence shown here is derived from an EMBL/GenBank/DDBJ whole genome shotgun (WGS) entry which is preliminary data.</text>
</comment>
<dbReference type="GO" id="GO:0008794">
    <property type="term" value="F:arsenate reductase (glutaredoxin) activity"/>
    <property type="evidence" value="ECO:0007669"/>
    <property type="project" value="UniProtKB-EC"/>
</dbReference>
<evidence type="ECO:0000256" key="3">
    <source>
        <dbReference type="PROSITE-ProRule" id="PRU01282"/>
    </source>
</evidence>
<dbReference type="EC" id="1.20.4.1" evidence="4"/>
<dbReference type="PANTHER" id="PTHR30041">
    <property type="entry name" value="ARSENATE REDUCTASE"/>
    <property type="match status" value="1"/>
</dbReference>
<reference evidence="4 5" key="1">
    <citation type="submission" date="2023-07" db="EMBL/GenBank/DDBJ databases">
        <title>Sorghum-associated microbial communities from plants grown in Nebraska, USA.</title>
        <authorList>
            <person name="Schachtman D."/>
        </authorList>
    </citation>
    <scope>NUCLEOTIDE SEQUENCE [LARGE SCALE GENOMIC DNA]</scope>
    <source>
        <strain evidence="4 5">3773</strain>
    </source>
</reference>
<dbReference type="PANTHER" id="PTHR30041:SF4">
    <property type="entry name" value="ARSENATE REDUCTASE"/>
    <property type="match status" value="1"/>
</dbReference>
<dbReference type="RefSeq" id="WP_310027833.1">
    <property type="nucleotide sequence ID" value="NZ_JAVDVI010000015.1"/>
</dbReference>
<evidence type="ECO:0000313" key="5">
    <source>
        <dbReference type="Proteomes" id="UP001255185"/>
    </source>
</evidence>
<dbReference type="InterPro" id="IPR006660">
    <property type="entry name" value="Arsenate_reductase-like"/>
</dbReference>
<dbReference type="InterPro" id="IPR006659">
    <property type="entry name" value="Arsenate_reductase"/>
</dbReference>
<organism evidence="4 5">
    <name type="scientific">Flavobacterium arsenatis</name>
    <dbReference type="NCBI Taxonomy" id="1484332"/>
    <lineage>
        <taxon>Bacteria</taxon>
        <taxon>Pseudomonadati</taxon>
        <taxon>Bacteroidota</taxon>
        <taxon>Flavobacteriia</taxon>
        <taxon>Flavobacteriales</taxon>
        <taxon>Flavobacteriaceae</taxon>
        <taxon>Flavobacterium</taxon>
    </lineage>
</organism>
<keyword evidence="2 4" id="KW-0560">Oxidoreductase</keyword>
<name>A0ABU1TTA3_9FLAO</name>
<dbReference type="NCBIfam" id="TIGR00014">
    <property type="entry name" value="arsC"/>
    <property type="match status" value="1"/>
</dbReference>
<proteinExistence type="inferred from homology"/>
<keyword evidence="5" id="KW-1185">Reference proteome</keyword>
<gene>
    <name evidence="4" type="ORF">J2X31_003124</name>
</gene>